<dbReference type="InterPro" id="IPR026660">
    <property type="entry name" value="PRA-CH"/>
</dbReference>
<dbReference type="NCBIfam" id="NF002747">
    <property type="entry name" value="PRK02759.1"/>
    <property type="match status" value="1"/>
</dbReference>
<proteinExistence type="inferred from homology"/>
<organism evidence="17 18">
    <name type="scientific">Alkalibacter rhizosphaerae</name>
    <dbReference type="NCBI Taxonomy" id="2815577"/>
    <lineage>
        <taxon>Bacteria</taxon>
        <taxon>Bacillati</taxon>
        <taxon>Bacillota</taxon>
        <taxon>Clostridia</taxon>
        <taxon>Eubacteriales</taxon>
        <taxon>Eubacteriaceae</taxon>
        <taxon>Alkalibacter</taxon>
    </lineage>
</organism>
<comment type="catalytic activity">
    <reaction evidence="1 15">
        <text>1-(5-phospho-beta-D-ribosyl)-5'-AMP + H2O = 1-(5-phospho-beta-D-ribosyl)-5-[(5-phospho-beta-D-ribosylamino)methylideneamino]imidazole-4-carboxamide</text>
        <dbReference type="Rhea" id="RHEA:20049"/>
        <dbReference type="ChEBI" id="CHEBI:15377"/>
        <dbReference type="ChEBI" id="CHEBI:58435"/>
        <dbReference type="ChEBI" id="CHEBI:59457"/>
        <dbReference type="EC" id="3.5.4.19"/>
    </reaction>
</comment>
<evidence type="ECO:0000256" key="3">
    <source>
        <dbReference type="ARBA" id="ARBA00004496"/>
    </source>
</evidence>
<keyword evidence="8 15" id="KW-0963">Cytoplasm</keyword>
<comment type="catalytic activity">
    <reaction evidence="2 15">
        <text>1-(5-phospho-beta-D-ribosyl)-ATP + H2O = 1-(5-phospho-beta-D-ribosyl)-5'-AMP + diphosphate + H(+)</text>
        <dbReference type="Rhea" id="RHEA:22828"/>
        <dbReference type="ChEBI" id="CHEBI:15377"/>
        <dbReference type="ChEBI" id="CHEBI:15378"/>
        <dbReference type="ChEBI" id="CHEBI:33019"/>
        <dbReference type="ChEBI" id="CHEBI:59457"/>
        <dbReference type="ChEBI" id="CHEBI:73183"/>
        <dbReference type="EC" id="3.6.1.31"/>
    </reaction>
</comment>
<dbReference type="GO" id="GO:0004635">
    <property type="term" value="F:phosphoribosyl-AMP cyclohydrolase activity"/>
    <property type="evidence" value="ECO:0007669"/>
    <property type="project" value="UniProtKB-UniRule"/>
</dbReference>
<dbReference type="HAMAP" id="MF_01021">
    <property type="entry name" value="HisI"/>
    <property type="match status" value="1"/>
</dbReference>
<dbReference type="KEGG" id="alka:J0B03_07100"/>
<keyword evidence="11 15" id="KW-0378">Hydrolase</keyword>
<dbReference type="NCBIfam" id="TIGR03188">
    <property type="entry name" value="histidine_hisI"/>
    <property type="match status" value="1"/>
</dbReference>
<evidence type="ECO:0000256" key="4">
    <source>
        <dbReference type="ARBA" id="ARBA00005169"/>
    </source>
</evidence>
<evidence type="ECO:0000256" key="5">
    <source>
        <dbReference type="ARBA" id="ARBA00005204"/>
    </source>
</evidence>
<dbReference type="Gene3D" id="3.10.20.810">
    <property type="entry name" value="Phosphoribosyl-AMP cyclohydrolase"/>
    <property type="match status" value="1"/>
</dbReference>
<dbReference type="EC" id="3.6.1.31" evidence="15"/>
<feature type="region of interest" description="Phosphoribosyl-ATP pyrophosphohydrolase" evidence="15">
    <location>
        <begin position="117"/>
        <end position="205"/>
    </location>
</feature>
<dbReference type="InterPro" id="IPR038019">
    <property type="entry name" value="PRib_AMP_CycHydrolase_sf"/>
</dbReference>
<dbReference type="Pfam" id="PF01502">
    <property type="entry name" value="PRA-CH"/>
    <property type="match status" value="1"/>
</dbReference>
<evidence type="ECO:0000256" key="1">
    <source>
        <dbReference type="ARBA" id="ARBA00000024"/>
    </source>
</evidence>
<dbReference type="HAMAP" id="MF_01019">
    <property type="entry name" value="HisIE"/>
    <property type="match status" value="1"/>
</dbReference>
<dbReference type="PANTHER" id="PTHR42945">
    <property type="entry name" value="HISTIDINE BIOSYNTHESIS BIFUNCTIONAL PROTEIN"/>
    <property type="match status" value="1"/>
</dbReference>
<dbReference type="EMBL" id="CP071444">
    <property type="protein sequence ID" value="QSX07603.1"/>
    <property type="molecule type" value="Genomic_DNA"/>
</dbReference>
<comment type="similarity">
    <text evidence="7 15">In the N-terminal section; belongs to the PRA-CH family.</text>
</comment>
<evidence type="ECO:0000256" key="6">
    <source>
        <dbReference type="ARBA" id="ARBA00007731"/>
    </source>
</evidence>
<comment type="pathway">
    <text evidence="4 15">Amino-acid biosynthesis; L-histidine biosynthesis; L-histidine from 5-phospho-alpha-D-ribose 1-diphosphate: step 3/9.</text>
</comment>
<keyword evidence="18" id="KW-1185">Reference proteome</keyword>
<dbReference type="HAMAP" id="MF_01020">
    <property type="entry name" value="HisE"/>
    <property type="match status" value="1"/>
</dbReference>
<dbReference type="GO" id="GO:0004636">
    <property type="term" value="F:phosphoribosyl-ATP diphosphatase activity"/>
    <property type="evidence" value="ECO:0007669"/>
    <property type="project" value="UniProtKB-UniRule"/>
</dbReference>
<dbReference type="GO" id="GO:0005524">
    <property type="term" value="F:ATP binding"/>
    <property type="evidence" value="ECO:0007669"/>
    <property type="project" value="UniProtKB-KW"/>
</dbReference>
<evidence type="ECO:0000256" key="8">
    <source>
        <dbReference type="ARBA" id="ARBA00022490"/>
    </source>
</evidence>
<dbReference type="InterPro" id="IPR002496">
    <property type="entry name" value="PRib_AMP_CycHydrolase_dom"/>
</dbReference>
<dbReference type="Proteomes" id="UP000663499">
    <property type="component" value="Chromosome"/>
</dbReference>
<evidence type="ECO:0000256" key="11">
    <source>
        <dbReference type="ARBA" id="ARBA00022801"/>
    </source>
</evidence>
<evidence type="ECO:0000256" key="14">
    <source>
        <dbReference type="ARBA" id="ARBA00023268"/>
    </source>
</evidence>
<evidence type="ECO:0000256" key="10">
    <source>
        <dbReference type="ARBA" id="ARBA00022741"/>
    </source>
</evidence>
<dbReference type="Gene3D" id="1.10.287.1080">
    <property type="entry name" value="MazG-like"/>
    <property type="match status" value="1"/>
</dbReference>
<evidence type="ECO:0000256" key="7">
    <source>
        <dbReference type="ARBA" id="ARBA00008299"/>
    </source>
</evidence>
<dbReference type="GO" id="GO:0000105">
    <property type="term" value="P:L-histidine biosynthetic process"/>
    <property type="evidence" value="ECO:0007669"/>
    <property type="project" value="UniProtKB-UniRule"/>
</dbReference>
<keyword evidence="9 15" id="KW-0028">Amino-acid biosynthesis</keyword>
<dbReference type="EC" id="3.5.4.19" evidence="15"/>
<dbReference type="InterPro" id="IPR021130">
    <property type="entry name" value="PRib-ATP_PPHydrolase-like"/>
</dbReference>
<dbReference type="CDD" id="cd11534">
    <property type="entry name" value="NTP-PPase_HisIE_like"/>
    <property type="match status" value="1"/>
</dbReference>
<evidence type="ECO:0000259" key="16">
    <source>
        <dbReference type="Pfam" id="PF01502"/>
    </source>
</evidence>
<sequence length="205" mass="23204">MDLNRLKFDEKGLIPAIVQDAATSQVLMMAYMNRESLEKTLETGTTWFFSRSRQELWNKGATSGNVQQVVSMDMDCDEDTLLVRVLPAGPSCHTGEISCFYRGLDGEHLSSPRQDMLHALYQIVVDRKNNPKEGSYTQYLFDKGVDKILKKVGEEAAETIIAAKNDSPEELIYESSDLLYHLMVLLVEQGVAWTDILAELENRHK</sequence>
<comment type="subcellular location">
    <subcellularLocation>
        <location evidence="3 15">Cytoplasm</location>
    </subcellularLocation>
</comment>
<evidence type="ECO:0000256" key="15">
    <source>
        <dbReference type="HAMAP-Rule" id="MF_01019"/>
    </source>
</evidence>
<evidence type="ECO:0000313" key="17">
    <source>
        <dbReference type="EMBL" id="QSX07603.1"/>
    </source>
</evidence>
<dbReference type="SUPFAM" id="SSF101386">
    <property type="entry name" value="all-alpha NTP pyrophosphatases"/>
    <property type="match status" value="1"/>
</dbReference>
<feature type="domain" description="Phosphoribosyl-AMP cyclohydrolase" evidence="16">
    <location>
        <begin position="28"/>
        <end position="101"/>
    </location>
</feature>
<name>A0A974XD36_9FIRM</name>
<evidence type="ECO:0000256" key="9">
    <source>
        <dbReference type="ARBA" id="ARBA00022605"/>
    </source>
</evidence>
<comment type="similarity">
    <text evidence="6 15">In the C-terminal section; belongs to the PRA-PH family.</text>
</comment>
<gene>
    <name evidence="15" type="primary">hisI</name>
    <name evidence="15" type="synonym">hisIE</name>
    <name evidence="17" type="ORF">J0B03_07100</name>
</gene>
<evidence type="ECO:0000256" key="12">
    <source>
        <dbReference type="ARBA" id="ARBA00022840"/>
    </source>
</evidence>
<dbReference type="NCBIfam" id="NF000768">
    <property type="entry name" value="PRK00051.1"/>
    <property type="match status" value="1"/>
</dbReference>
<comment type="pathway">
    <text evidence="5 15">Amino-acid biosynthesis; L-histidine biosynthesis; L-histidine from 5-phospho-alpha-D-ribose 1-diphosphate: step 2/9.</text>
</comment>
<dbReference type="InterPro" id="IPR008179">
    <property type="entry name" value="HisE"/>
</dbReference>
<dbReference type="FunFam" id="1.10.287.1080:FF:000002">
    <property type="entry name" value="Histidine biosynthesis bifunctional protein HisIE"/>
    <property type="match status" value="1"/>
</dbReference>
<accession>A0A974XD36</accession>
<keyword evidence="13 15" id="KW-0368">Histidine biosynthesis</keyword>
<dbReference type="PANTHER" id="PTHR42945:SF9">
    <property type="entry name" value="HISTIDINE BIOSYNTHESIS BIFUNCTIONAL PROTEIN HISIE"/>
    <property type="match status" value="1"/>
</dbReference>
<evidence type="ECO:0000313" key="18">
    <source>
        <dbReference type="Proteomes" id="UP000663499"/>
    </source>
</evidence>
<dbReference type="InterPro" id="IPR023019">
    <property type="entry name" value="His_synth_HisIE"/>
</dbReference>
<feature type="region of interest" description="Phosphoribosyl-AMP cyclohydrolase" evidence="15">
    <location>
        <begin position="1"/>
        <end position="116"/>
    </location>
</feature>
<reference evidence="17" key="1">
    <citation type="submission" date="2021-03" db="EMBL/GenBank/DDBJ databases">
        <title>Alkalibacter marinus sp. nov., isolated from tidal flat sediment.</title>
        <authorList>
            <person name="Namirimu T."/>
            <person name="Yang J.-A."/>
            <person name="Yang S.-H."/>
            <person name="Kim Y.-J."/>
            <person name="Kwon K.K."/>
        </authorList>
    </citation>
    <scope>NUCLEOTIDE SEQUENCE</scope>
    <source>
        <strain evidence="17">ES005</strain>
    </source>
</reference>
<dbReference type="AlphaFoldDB" id="A0A974XD36"/>
<dbReference type="RefSeq" id="WP_207298945.1">
    <property type="nucleotide sequence ID" value="NZ_CP071444.1"/>
</dbReference>
<dbReference type="SUPFAM" id="SSF141734">
    <property type="entry name" value="HisI-like"/>
    <property type="match status" value="1"/>
</dbReference>
<keyword evidence="10 15" id="KW-0547">Nucleotide-binding</keyword>
<keyword evidence="14 15" id="KW-0511">Multifunctional enzyme</keyword>
<dbReference type="Pfam" id="PF01503">
    <property type="entry name" value="PRA-PH"/>
    <property type="match status" value="1"/>
</dbReference>
<protein>
    <recommendedName>
        <fullName evidence="15">Histidine biosynthesis bifunctional protein HisIE</fullName>
    </recommendedName>
    <domain>
        <recommendedName>
            <fullName evidence="15">Phosphoribosyl-AMP cyclohydrolase</fullName>
            <shortName evidence="15">PRA-CH</shortName>
            <ecNumber evidence="15">3.5.4.19</ecNumber>
        </recommendedName>
    </domain>
    <domain>
        <recommendedName>
            <fullName evidence="15">Phosphoribosyl-ATP pyrophosphatase</fullName>
            <shortName evidence="15">PRA-PH</shortName>
            <ecNumber evidence="15">3.6.1.31</ecNumber>
        </recommendedName>
    </domain>
</protein>
<evidence type="ECO:0000256" key="2">
    <source>
        <dbReference type="ARBA" id="ARBA00001460"/>
    </source>
</evidence>
<evidence type="ECO:0000256" key="13">
    <source>
        <dbReference type="ARBA" id="ARBA00023102"/>
    </source>
</evidence>
<keyword evidence="12 15" id="KW-0067">ATP-binding</keyword>
<dbReference type="GO" id="GO:0005737">
    <property type="term" value="C:cytoplasm"/>
    <property type="evidence" value="ECO:0007669"/>
    <property type="project" value="UniProtKB-SubCell"/>
</dbReference>
<dbReference type="FunFam" id="3.10.20.810:FF:000001">
    <property type="entry name" value="Histidine biosynthesis bifunctional protein HisIE"/>
    <property type="match status" value="1"/>
</dbReference>